<name>F9WZH5_ZYMTI</name>
<proteinExistence type="predicted"/>
<organism evidence="1 2">
    <name type="scientific">Zymoseptoria tritici (strain CBS 115943 / IPO323)</name>
    <name type="common">Speckled leaf blotch fungus</name>
    <name type="synonym">Septoria tritici</name>
    <dbReference type="NCBI Taxonomy" id="336722"/>
    <lineage>
        <taxon>Eukaryota</taxon>
        <taxon>Fungi</taxon>
        <taxon>Dikarya</taxon>
        <taxon>Ascomycota</taxon>
        <taxon>Pezizomycotina</taxon>
        <taxon>Dothideomycetes</taxon>
        <taxon>Dothideomycetidae</taxon>
        <taxon>Mycosphaerellales</taxon>
        <taxon>Mycosphaerellaceae</taxon>
        <taxon>Zymoseptoria</taxon>
    </lineage>
</organism>
<gene>
    <name evidence="1" type="ORF">MYCGRDRAFT_88642</name>
</gene>
<dbReference type="GeneID" id="13403353"/>
<dbReference type="EMBL" id="CM001196">
    <property type="protein sequence ID" value="EGP92758.1"/>
    <property type="molecule type" value="Genomic_DNA"/>
</dbReference>
<dbReference type="InParanoid" id="F9WZH5"/>
<dbReference type="OrthoDB" id="10543866at2759"/>
<sequence>MPRHGMPEHRIPSQRAERHRDLLHQITREKDGNTLHLINEFIPTIHLKFQFLDAMDAPNGYKDIRVSSPARIVNHATLLRALYKGTFLQDQASYLQLSFLETGYKSSARFPTRLLHGTTSRYQGNMFWVFVADKQVLQERTRAALRGLRQAVAAVAENWYAWEDDPPKITSPFASVRLPDLFHFDQFQDSFATPIHGFKLEGILSGAIIPLGLRARVLLFFVGRALTYIPYLFTLDDRASSDAHVAIWTTMNGGYDVYGVSKTDGDIFRRLVEDKVEEKIRIGGLLHLLSPGQETTLMGIAWSNVRKHFLRFEPEIRSHCMISRWILAGLPLPRNPENRASLAELRPEISATLLRTMTSDARQIWFHHNTEVQYEWIALLHFAYCFHHGRGGNFFLLTSLGTRCSDWDKTFQFTTFVAAMANDKITNIADKLRLVNYLNATRFLKKYFDSKHFKRDLRPFTERCYIFLRPQGLREMIGTPFGHESLSKSGNVSDFDTADAFTFHNRIAVSRSGNVALHARTQCSQTRTASSVSLGSFVETAI</sequence>
<accession>F9WZH5</accession>
<dbReference type="KEGG" id="ztr:MYCGRDRAFT_88642"/>
<evidence type="ECO:0000313" key="1">
    <source>
        <dbReference type="EMBL" id="EGP92758.1"/>
    </source>
</evidence>
<keyword evidence="2" id="KW-1185">Reference proteome</keyword>
<dbReference type="Proteomes" id="UP000008062">
    <property type="component" value="Chromosome 1"/>
</dbReference>
<dbReference type="HOGENOM" id="CLU_502682_0_0_1"/>
<dbReference type="AlphaFoldDB" id="F9WZH5"/>
<reference evidence="1 2" key="1">
    <citation type="journal article" date="2011" name="PLoS Genet.">
        <title>Finished genome of the fungal wheat pathogen Mycosphaerella graminicola reveals dispensome structure, chromosome plasticity, and stealth pathogenesis.</title>
        <authorList>
            <person name="Goodwin S.B."/>
            <person name="Ben M'barek S."/>
            <person name="Dhillon B."/>
            <person name="Wittenberg A.H.J."/>
            <person name="Crane C.F."/>
            <person name="Hane J.K."/>
            <person name="Foster A.J."/>
            <person name="Van der Lee T.A.J."/>
            <person name="Grimwood J."/>
            <person name="Aerts A."/>
            <person name="Antoniw J."/>
            <person name="Bailey A."/>
            <person name="Bluhm B."/>
            <person name="Bowler J."/>
            <person name="Bristow J."/>
            <person name="van der Burgt A."/>
            <person name="Canto-Canche B."/>
            <person name="Churchill A.C.L."/>
            <person name="Conde-Ferraez L."/>
            <person name="Cools H.J."/>
            <person name="Coutinho P.M."/>
            <person name="Csukai M."/>
            <person name="Dehal P."/>
            <person name="De Wit P."/>
            <person name="Donzelli B."/>
            <person name="van de Geest H.C."/>
            <person name="van Ham R.C.H.J."/>
            <person name="Hammond-Kosack K.E."/>
            <person name="Henrissat B."/>
            <person name="Kilian A."/>
            <person name="Kobayashi A.K."/>
            <person name="Koopmann E."/>
            <person name="Kourmpetis Y."/>
            <person name="Kuzniar A."/>
            <person name="Lindquist E."/>
            <person name="Lombard V."/>
            <person name="Maliepaard C."/>
            <person name="Martins N."/>
            <person name="Mehrabi R."/>
            <person name="Nap J.P.H."/>
            <person name="Ponomarenko A."/>
            <person name="Rudd J.J."/>
            <person name="Salamov A."/>
            <person name="Schmutz J."/>
            <person name="Schouten H.J."/>
            <person name="Shapiro H."/>
            <person name="Stergiopoulos I."/>
            <person name="Torriani S.F.F."/>
            <person name="Tu H."/>
            <person name="de Vries R.P."/>
            <person name="Waalwijk C."/>
            <person name="Ware S.B."/>
            <person name="Wiebenga A."/>
            <person name="Zwiers L.-H."/>
            <person name="Oliver R.P."/>
            <person name="Grigoriev I.V."/>
            <person name="Kema G.H.J."/>
        </authorList>
    </citation>
    <scope>NUCLEOTIDE SEQUENCE [LARGE SCALE GENOMIC DNA]</scope>
    <source>
        <strain evidence="2">CBS 115943 / IPO323</strain>
    </source>
</reference>
<dbReference type="RefSeq" id="XP_003857782.1">
    <property type="nucleotide sequence ID" value="XM_003857734.1"/>
</dbReference>
<protein>
    <submittedName>
        <fullName evidence="1">Uncharacterized protein</fullName>
    </submittedName>
</protein>
<evidence type="ECO:0000313" key="2">
    <source>
        <dbReference type="Proteomes" id="UP000008062"/>
    </source>
</evidence>